<dbReference type="InterPro" id="IPR001387">
    <property type="entry name" value="Cro/C1-type_HTH"/>
</dbReference>
<dbReference type="Pfam" id="PF13560">
    <property type="entry name" value="HTH_31"/>
    <property type="match status" value="1"/>
</dbReference>
<dbReference type="PANTHER" id="PTHR43236">
    <property type="entry name" value="ANTITOXIN HIGA1"/>
    <property type="match status" value="1"/>
</dbReference>
<dbReference type="InterPro" id="IPR052345">
    <property type="entry name" value="Rad_response_metalloprotease"/>
</dbReference>
<dbReference type="Pfam" id="PF06114">
    <property type="entry name" value="Peptidase_M78"/>
    <property type="match status" value="1"/>
</dbReference>
<evidence type="ECO:0000313" key="3">
    <source>
        <dbReference type="EMBL" id="MBK9297561.1"/>
    </source>
</evidence>
<name>A0A936NEJ3_9ACTN</name>
<organism evidence="3 4">
    <name type="scientific">Candidatus Neomicrothrix subdominans</name>
    <dbReference type="NCBI Taxonomy" id="2954438"/>
    <lineage>
        <taxon>Bacteria</taxon>
        <taxon>Bacillati</taxon>
        <taxon>Actinomycetota</taxon>
        <taxon>Acidimicrobiia</taxon>
        <taxon>Acidimicrobiales</taxon>
        <taxon>Microthrixaceae</taxon>
        <taxon>Candidatus Neomicrothrix</taxon>
    </lineage>
</organism>
<dbReference type="Proteomes" id="UP000727993">
    <property type="component" value="Unassembled WGS sequence"/>
</dbReference>
<dbReference type="SUPFAM" id="SSF47413">
    <property type="entry name" value="lambda repressor-like DNA-binding domains"/>
    <property type="match status" value="1"/>
</dbReference>
<comment type="similarity">
    <text evidence="1">Belongs to the short-chain fatty acyl-CoA assimilation regulator (ScfR) family.</text>
</comment>
<reference evidence="3 4" key="1">
    <citation type="submission" date="2020-10" db="EMBL/GenBank/DDBJ databases">
        <title>Connecting structure to function with the recovery of over 1000 high-quality activated sludge metagenome-assembled genomes encoding full-length rRNA genes using long-read sequencing.</title>
        <authorList>
            <person name="Singleton C.M."/>
            <person name="Petriglieri F."/>
            <person name="Kristensen J.M."/>
            <person name="Kirkegaard R.H."/>
            <person name="Michaelsen T.Y."/>
            <person name="Andersen M.H."/>
            <person name="Karst S.M."/>
            <person name="Dueholm M.S."/>
            <person name="Nielsen P.H."/>
            <person name="Albertsen M."/>
        </authorList>
    </citation>
    <scope>NUCLEOTIDE SEQUENCE [LARGE SCALE GENOMIC DNA]</scope>
    <source>
        <strain evidence="3">Lyne_18-Q3-R50-59_MAXAC.006</strain>
    </source>
</reference>
<dbReference type="InterPro" id="IPR010982">
    <property type="entry name" value="Lambda_DNA-bd_dom_sf"/>
</dbReference>
<sequence>MGAVDDKAIGRRVRDARRKTGFTQGDLGQMAGLNQSKISLIESGERRLSTVEMADIAAMLHIDPLDLLEDDSLLQVSVAARAHSNGDITAGSDSALGILRTMRMLERDGLSPGFGSPPSIADMPKEQSRLAATKVREHLGLGLDPVPDLLEACAEVGLAVRYEPFDDDFDGVCVSDANNAVAVVNTTGRRGGRQRFTLAHELGHWVLGHLNGGPCIDIDVTKEKGHDEQEANRFASEFLLPPVVVSDVQNAKQAVQFAYSYGLSKEAMAVALERERKPDVARELRSKSAIDLASDADRLDKYRADSDAQGRMGITVRLEQAVRSAVEAGALSARRAAATIPDFDDSGA</sequence>
<accession>A0A936NEJ3</accession>
<dbReference type="AlphaFoldDB" id="A0A936NEJ3"/>
<dbReference type="Gene3D" id="1.10.10.2910">
    <property type="match status" value="1"/>
</dbReference>
<dbReference type="EMBL" id="JADJZA010000007">
    <property type="protein sequence ID" value="MBK9297561.1"/>
    <property type="molecule type" value="Genomic_DNA"/>
</dbReference>
<evidence type="ECO:0000256" key="1">
    <source>
        <dbReference type="ARBA" id="ARBA00007227"/>
    </source>
</evidence>
<dbReference type="PROSITE" id="PS50943">
    <property type="entry name" value="HTH_CROC1"/>
    <property type="match status" value="1"/>
</dbReference>
<comment type="caution">
    <text evidence="3">The sequence shown here is derived from an EMBL/GenBank/DDBJ whole genome shotgun (WGS) entry which is preliminary data.</text>
</comment>
<evidence type="ECO:0000313" key="4">
    <source>
        <dbReference type="Proteomes" id="UP000727993"/>
    </source>
</evidence>
<dbReference type="CDD" id="cd00093">
    <property type="entry name" value="HTH_XRE"/>
    <property type="match status" value="1"/>
</dbReference>
<feature type="domain" description="HTH cro/C1-type" evidence="2">
    <location>
        <begin position="13"/>
        <end position="67"/>
    </location>
</feature>
<dbReference type="PANTHER" id="PTHR43236:SF1">
    <property type="entry name" value="BLL7220 PROTEIN"/>
    <property type="match status" value="1"/>
</dbReference>
<gene>
    <name evidence="3" type="ORF">IPN02_12155</name>
</gene>
<dbReference type="InterPro" id="IPR010359">
    <property type="entry name" value="IrrE_HExxH"/>
</dbReference>
<dbReference type="GO" id="GO:0003677">
    <property type="term" value="F:DNA binding"/>
    <property type="evidence" value="ECO:0007669"/>
    <property type="project" value="InterPro"/>
</dbReference>
<protein>
    <submittedName>
        <fullName evidence="3">ImmA/IrrE family metallo-endopeptidase</fullName>
    </submittedName>
</protein>
<evidence type="ECO:0000259" key="2">
    <source>
        <dbReference type="PROSITE" id="PS50943"/>
    </source>
</evidence>
<proteinExistence type="inferred from homology"/>
<dbReference type="Gene3D" id="1.10.260.40">
    <property type="entry name" value="lambda repressor-like DNA-binding domains"/>
    <property type="match status" value="1"/>
</dbReference>
<dbReference type="SMART" id="SM00530">
    <property type="entry name" value="HTH_XRE"/>
    <property type="match status" value="1"/>
</dbReference>